<dbReference type="Gene3D" id="2.40.30.10">
    <property type="entry name" value="Translation factors"/>
    <property type="match status" value="1"/>
</dbReference>
<comment type="catalytic activity">
    <reaction evidence="10 12">
        <text>2 Fe(III)-[cytochrome b5] + NADH = 2 Fe(II)-[cytochrome b5] + NAD(+) + H(+)</text>
        <dbReference type="Rhea" id="RHEA:46680"/>
        <dbReference type="Rhea" id="RHEA-COMP:10438"/>
        <dbReference type="Rhea" id="RHEA-COMP:10439"/>
        <dbReference type="ChEBI" id="CHEBI:15378"/>
        <dbReference type="ChEBI" id="CHEBI:29033"/>
        <dbReference type="ChEBI" id="CHEBI:29034"/>
        <dbReference type="ChEBI" id="CHEBI:57540"/>
        <dbReference type="ChEBI" id="CHEBI:57945"/>
        <dbReference type="EC" id="1.6.2.2"/>
    </reaction>
</comment>
<evidence type="ECO:0000256" key="7">
    <source>
        <dbReference type="ARBA" id="ARBA00023002"/>
    </source>
</evidence>
<dbReference type="PANTHER" id="PTHR19370">
    <property type="entry name" value="NADH-CYTOCHROME B5 REDUCTASE"/>
    <property type="match status" value="1"/>
</dbReference>
<dbReference type="InterPro" id="IPR008333">
    <property type="entry name" value="Cbr1-like_FAD-bd_dom"/>
</dbReference>
<feature type="binding site" evidence="11">
    <location>
        <position position="82"/>
    </location>
    <ligand>
        <name>FAD</name>
        <dbReference type="ChEBI" id="CHEBI:57692"/>
    </ligand>
</feature>
<evidence type="ECO:0000313" key="14">
    <source>
        <dbReference type="EMBL" id="OLY83215.1"/>
    </source>
</evidence>
<keyword evidence="7 12" id="KW-0560">Oxidoreductase</keyword>
<dbReference type="InterPro" id="IPR039261">
    <property type="entry name" value="FNR_nucleotide-bd"/>
</dbReference>
<organism evidence="14 15">
    <name type="scientific">Smittium mucronatum</name>
    <dbReference type="NCBI Taxonomy" id="133383"/>
    <lineage>
        <taxon>Eukaryota</taxon>
        <taxon>Fungi</taxon>
        <taxon>Fungi incertae sedis</taxon>
        <taxon>Zoopagomycota</taxon>
        <taxon>Kickxellomycotina</taxon>
        <taxon>Harpellomycetes</taxon>
        <taxon>Harpellales</taxon>
        <taxon>Legeriomycetaceae</taxon>
        <taxon>Smittium</taxon>
    </lineage>
</organism>
<gene>
    <name evidence="14" type="ORF">AYI68_g2649</name>
</gene>
<name>A0A1R0H241_9FUNG</name>
<feature type="binding site" evidence="11">
    <location>
        <position position="92"/>
    </location>
    <ligand>
        <name>FAD</name>
        <dbReference type="ChEBI" id="CHEBI:57692"/>
    </ligand>
</feature>
<comment type="similarity">
    <text evidence="3 12">Belongs to the flavoprotein pyridine nucleotide cytochrome reductase family.</text>
</comment>
<feature type="domain" description="FAD-binding FR-type" evidence="13">
    <location>
        <begin position="12"/>
        <end position="116"/>
    </location>
</feature>
<proteinExistence type="inferred from homology"/>
<dbReference type="CDD" id="cd06183">
    <property type="entry name" value="cyt_b5_reduct_like"/>
    <property type="match status" value="1"/>
</dbReference>
<keyword evidence="4 11" id="KW-0285">Flavoprotein</keyword>
<feature type="binding site" evidence="11">
    <location>
        <position position="91"/>
    </location>
    <ligand>
        <name>FAD</name>
        <dbReference type="ChEBI" id="CHEBI:57692"/>
    </ligand>
</feature>
<dbReference type="Gene3D" id="3.40.50.80">
    <property type="entry name" value="Nucleotide-binding domain of ferredoxin-NADP reductase (FNR) module"/>
    <property type="match status" value="1"/>
</dbReference>
<dbReference type="GO" id="GO:0005741">
    <property type="term" value="C:mitochondrial outer membrane"/>
    <property type="evidence" value="ECO:0007669"/>
    <property type="project" value="UniProtKB-SubCell"/>
</dbReference>
<dbReference type="FunFam" id="2.40.30.10:FF:000032">
    <property type="entry name" value="NADH-cytochrome b5 reductase"/>
    <property type="match status" value="1"/>
</dbReference>
<dbReference type="InterPro" id="IPR001834">
    <property type="entry name" value="CBR-like"/>
</dbReference>
<dbReference type="EMBL" id="LSSL01001005">
    <property type="protein sequence ID" value="OLY83215.1"/>
    <property type="molecule type" value="Genomic_DNA"/>
</dbReference>
<keyword evidence="8 12" id="KW-0520">NAD</keyword>
<dbReference type="Pfam" id="PF00970">
    <property type="entry name" value="FAD_binding_6"/>
    <property type="match status" value="1"/>
</dbReference>
<evidence type="ECO:0000256" key="6">
    <source>
        <dbReference type="ARBA" id="ARBA00022827"/>
    </source>
</evidence>
<feature type="binding site" evidence="11">
    <location>
        <position position="67"/>
    </location>
    <ligand>
        <name>FAD</name>
        <dbReference type="ChEBI" id="CHEBI:57692"/>
    </ligand>
</feature>
<dbReference type="PRINTS" id="PR00371">
    <property type="entry name" value="FPNCR"/>
</dbReference>
<dbReference type="PROSITE" id="PS51384">
    <property type="entry name" value="FAD_FR"/>
    <property type="match status" value="1"/>
</dbReference>
<comment type="subcellular location">
    <subcellularLocation>
        <location evidence="2">Mitochondrion outer membrane</location>
        <topology evidence="2">Single-pass membrane protein</topology>
    </subcellularLocation>
</comment>
<evidence type="ECO:0000256" key="10">
    <source>
        <dbReference type="ARBA" id="ARBA00047682"/>
    </source>
</evidence>
<dbReference type="OrthoDB" id="432685at2759"/>
<dbReference type="SUPFAM" id="SSF63380">
    <property type="entry name" value="Riboflavin synthase domain-like"/>
    <property type="match status" value="1"/>
</dbReference>
<dbReference type="EC" id="1.6.2.2" evidence="12"/>
<evidence type="ECO:0000259" key="13">
    <source>
        <dbReference type="PROSITE" id="PS51384"/>
    </source>
</evidence>
<evidence type="ECO:0000256" key="3">
    <source>
        <dbReference type="ARBA" id="ARBA00006105"/>
    </source>
</evidence>
<feature type="binding site" evidence="11">
    <location>
        <position position="66"/>
    </location>
    <ligand>
        <name>FAD</name>
        <dbReference type="ChEBI" id="CHEBI:57692"/>
    </ligand>
</feature>
<dbReference type="AlphaFoldDB" id="A0A1R0H241"/>
<keyword evidence="6 11" id="KW-0274">FAD</keyword>
<evidence type="ECO:0000256" key="12">
    <source>
        <dbReference type="RuleBase" id="RU361226"/>
    </source>
</evidence>
<keyword evidence="5" id="KW-0472">Membrane</keyword>
<dbReference type="Proteomes" id="UP000187455">
    <property type="component" value="Unassembled WGS sequence"/>
</dbReference>
<evidence type="ECO:0000256" key="11">
    <source>
        <dbReference type="PIRSR" id="PIRSR601834-1"/>
    </source>
</evidence>
<evidence type="ECO:0000256" key="1">
    <source>
        <dbReference type="ARBA" id="ARBA00001974"/>
    </source>
</evidence>
<protein>
    <recommendedName>
        <fullName evidence="12">NADH-cytochrome b5 reductase</fullName>
        <ecNumber evidence="12">1.6.2.2</ecNumber>
    </recommendedName>
</protein>
<dbReference type="GO" id="GO:0090524">
    <property type="term" value="F:cytochrome-b5 reductase activity, acting on NADH"/>
    <property type="evidence" value="ECO:0007669"/>
    <property type="project" value="UniProtKB-EC"/>
</dbReference>
<dbReference type="FunFam" id="3.40.50.80:FF:000009">
    <property type="entry name" value="NADH-cytochrome b5 reductase"/>
    <property type="match status" value="1"/>
</dbReference>
<evidence type="ECO:0000256" key="5">
    <source>
        <dbReference type="ARBA" id="ARBA00022787"/>
    </source>
</evidence>
<comment type="cofactor">
    <cofactor evidence="1 11 12">
        <name>FAD</name>
        <dbReference type="ChEBI" id="CHEBI:57692"/>
    </cofactor>
</comment>
<evidence type="ECO:0000256" key="9">
    <source>
        <dbReference type="ARBA" id="ARBA00023128"/>
    </source>
</evidence>
<dbReference type="PANTHER" id="PTHR19370:SF171">
    <property type="entry name" value="NADH-CYTOCHROME B5 REDUCTASE 2"/>
    <property type="match status" value="1"/>
</dbReference>
<evidence type="ECO:0000256" key="8">
    <source>
        <dbReference type="ARBA" id="ARBA00023027"/>
    </source>
</evidence>
<evidence type="ECO:0000256" key="4">
    <source>
        <dbReference type="ARBA" id="ARBA00022630"/>
    </source>
</evidence>
<feature type="binding site" evidence="11">
    <location>
        <position position="133"/>
    </location>
    <ligand>
        <name>FAD</name>
        <dbReference type="ChEBI" id="CHEBI:57692"/>
    </ligand>
</feature>
<evidence type="ECO:0000256" key="2">
    <source>
        <dbReference type="ARBA" id="ARBA00004572"/>
    </source>
</evidence>
<dbReference type="PRINTS" id="PR00406">
    <property type="entry name" value="CYTB5RDTASE"/>
</dbReference>
<keyword evidence="9" id="KW-0496">Mitochondrion</keyword>
<dbReference type="SUPFAM" id="SSF52343">
    <property type="entry name" value="Ferredoxin reductase-like, C-terminal NADP-linked domain"/>
    <property type="match status" value="1"/>
</dbReference>
<dbReference type="InterPro" id="IPR001433">
    <property type="entry name" value="OxRdtase_FAD/NAD-bd"/>
</dbReference>
<reference evidence="14 15" key="1">
    <citation type="journal article" date="2016" name="Mol. Biol. Evol.">
        <title>Genome-Wide Survey of Gut Fungi (Harpellales) Reveals the First Horizontally Transferred Ubiquitin Gene from a Mosquito Host.</title>
        <authorList>
            <person name="Wang Y."/>
            <person name="White M.M."/>
            <person name="Kvist S."/>
            <person name="Moncalvo J.M."/>
        </authorList>
    </citation>
    <scope>NUCLEOTIDE SEQUENCE [LARGE SCALE GENOMIC DNA]</scope>
    <source>
        <strain evidence="14 15">ALG-7-W6</strain>
    </source>
</reference>
<accession>A0A1R0H241</accession>
<dbReference type="STRING" id="133383.A0A1R0H241"/>
<dbReference type="InterPro" id="IPR017938">
    <property type="entry name" value="Riboflavin_synthase-like_b-brl"/>
</dbReference>
<evidence type="ECO:0000313" key="15">
    <source>
        <dbReference type="Proteomes" id="UP000187455"/>
    </source>
</evidence>
<keyword evidence="5" id="KW-1000">Mitochondrion outer membrane</keyword>
<feature type="binding site" evidence="11">
    <location>
        <position position="84"/>
    </location>
    <ligand>
        <name>FAD</name>
        <dbReference type="ChEBI" id="CHEBI:57692"/>
    </ligand>
</feature>
<sequence length="264" mass="28885">MSLAKNSALDPTRFIPLPLVETIKVSHNTSLYRFKLGEDQVSGVHVASCVLTMFTPEGSDTPVIRPYTPTTNETVKGHLDLVVKAYPLGTMSLHISKLKIGETLMFKGPISKFPYTKNLYREIGMIAGGTGITPMLQVIDKALSDPSDNTVIKFLFGNTTEEDILLRSHLDNLAATYPTRFSVVHVISKPADNSWTGETGHINEALIRKYLPSPSEANDVHILVCGPPAMMVSISGDKTPQKEQGPLTGILKQIGFSEKSVFKF</sequence>
<dbReference type="InterPro" id="IPR017927">
    <property type="entry name" value="FAD-bd_FR_type"/>
</dbReference>
<comment type="caution">
    <text evidence="14">The sequence shown here is derived from an EMBL/GenBank/DDBJ whole genome shotgun (WGS) entry which is preliminary data.</text>
</comment>
<keyword evidence="15" id="KW-1185">Reference proteome</keyword>
<dbReference type="InterPro" id="IPR001709">
    <property type="entry name" value="Flavoprot_Pyr_Nucl_cyt_Rdtase"/>
</dbReference>
<dbReference type="Pfam" id="PF00175">
    <property type="entry name" value="NAD_binding_1"/>
    <property type="match status" value="1"/>
</dbReference>
<feature type="binding site" evidence="11">
    <location>
        <position position="65"/>
    </location>
    <ligand>
        <name>FAD</name>
        <dbReference type="ChEBI" id="CHEBI:57692"/>
    </ligand>
</feature>